<reference evidence="1" key="1">
    <citation type="journal article" date="2020" name="Stud. Mycol.">
        <title>101 Dothideomycetes genomes: a test case for predicting lifestyles and emergence of pathogens.</title>
        <authorList>
            <person name="Haridas S."/>
            <person name="Albert R."/>
            <person name="Binder M."/>
            <person name="Bloem J."/>
            <person name="Labutti K."/>
            <person name="Salamov A."/>
            <person name="Andreopoulos B."/>
            <person name="Baker S."/>
            <person name="Barry K."/>
            <person name="Bills G."/>
            <person name="Bluhm B."/>
            <person name="Cannon C."/>
            <person name="Castanera R."/>
            <person name="Culley D."/>
            <person name="Daum C."/>
            <person name="Ezra D."/>
            <person name="Gonzalez J."/>
            <person name="Henrissat B."/>
            <person name="Kuo A."/>
            <person name="Liang C."/>
            <person name="Lipzen A."/>
            <person name="Lutzoni F."/>
            <person name="Magnuson J."/>
            <person name="Mondo S."/>
            <person name="Nolan M."/>
            <person name="Ohm R."/>
            <person name="Pangilinan J."/>
            <person name="Park H.-J."/>
            <person name="Ramirez L."/>
            <person name="Alfaro M."/>
            <person name="Sun H."/>
            <person name="Tritt A."/>
            <person name="Yoshinaga Y."/>
            <person name="Zwiers L.-H."/>
            <person name="Turgeon B."/>
            <person name="Goodwin S."/>
            <person name="Spatafora J."/>
            <person name="Crous P."/>
            <person name="Grigoriev I."/>
        </authorList>
    </citation>
    <scope>NUCLEOTIDE SEQUENCE</scope>
    <source>
        <strain evidence="1">CBS 113979</strain>
    </source>
</reference>
<keyword evidence="2" id="KW-1185">Reference proteome</keyword>
<dbReference type="AlphaFoldDB" id="A0A6G1H4W4"/>
<accession>A0A6G1H4W4</accession>
<organism evidence="1 2">
    <name type="scientific">Aulographum hederae CBS 113979</name>
    <dbReference type="NCBI Taxonomy" id="1176131"/>
    <lineage>
        <taxon>Eukaryota</taxon>
        <taxon>Fungi</taxon>
        <taxon>Dikarya</taxon>
        <taxon>Ascomycota</taxon>
        <taxon>Pezizomycotina</taxon>
        <taxon>Dothideomycetes</taxon>
        <taxon>Pleosporomycetidae</taxon>
        <taxon>Aulographales</taxon>
        <taxon>Aulographaceae</taxon>
    </lineage>
</organism>
<evidence type="ECO:0000313" key="2">
    <source>
        <dbReference type="Proteomes" id="UP000800041"/>
    </source>
</evidence>
<gene>
    <name evidence="1" type="ORF">K402DRAFT_32064</name>
</gene>
<dbReference type="Proteomes" id="UP000800041">
    <property type="component" value="Unassembled WGS sequence"/>
</dbReference>
<name>A0A6G1H4W4_9PEZI</name>
<sequence length="170" mass="19212">MRGNALVRLSVKPLMRARVRSKMRCRGSWMPDARWMAETNVPFPPSKILPDGGAGPGEHQIWAIACHDRFQNQSSHFLCIVDRRLRRYVTSDERRELQLARSAALSDSGTFLLVTTIASLPLHARYPIEKSPTTAGWLKGLSDLEKEFIPSSLQGSPVCFKTQKPQKLRK</sequence>
<evidence type="ECO:0000313" key="1">
    <source>
        <dbReference type="EMBL" id="KAF1988266.1"/>
    </source>
</evidence>
<proteinExistence type="predicted"/>
<dbReference type="EMBL" id="ML977149">
    <property type="protein sequence ID" value="KAF1988266.1"/>
    <property type="molecule type" value="Genomic_DNA"/>
</dbReference>
<protein>
    <submittedName>
        <fullName evidence="1">Uncharacterized protein</fullName>
    </submittedName>
</protein>